<keyword evidence="4" id="KW-0732">Signal</keyword>
<evidence type="ECO:0000313" key="9">
    <source>
        <dbReference type="Proteomes" id="UP000228380"/>
    </source>
</evidence>
<dbReference type="Proteomes" id="UP000228380">
    <property type="component" value="Unplaced"/>
</dbReference>
<evidence type="ECO:0000259" key="8">
    <source>
        <dbReference type="Pfam" id="PF08263"/>
    </source>
</evidence>
<dbReference type="SUPFAM" id="SSF52058">
    <property type="entry name" value="L domain-like"/>
    <property type="match status" value="1"/>
</dbReference>
<dbReference type="PANTHER" id="PTHR48059:SF23">
    <property type="entry name" value="LEUCINE-RICH REPEAT-CONTAINING N-TERMINAL PLANT-TYPE DOMAIN-CONTAINING PROTEIN"/>
    <property type="match status" value="1"/>
</dbReference>
<keyword evidence="5" id="KW-0677">Repeat</keyword>
<evidence type="ECO:0000256" key="2">
    <source>
        <dbReference type="ARBA" id="ARBA00004370"/>
    </source>
</evidence>
<dbReference type="OrthoDB" id="602571at2759"/>
<keyword evidence="6" id="KW-0472">Membrane</keyword>
<proteinExistence type="inferred from homology"/>
<reference evidence="10" key="1">
    <citation type="submission" date="2025-08" db="UniProtKB">
        <authorList>
            <consortium name="RefSeq"/>
        </authorList>
    </citation>
    <scope>IDENTIFICATION</scope>
    <source>
        <tissue evidence="10">Young leaves</tissue>
    </source>
</reference>
<keyword evidence="3" id="KW-0433">Leucine-rich repeat</keyword>
<feature type="domain" description="Leucine-rich repeat-containing N-terminal plant-type" evidence="8">
    <location>
        <begin position="7"/>
        <end position="38"/>
    </location>
</feature>
<evidence type="ECO:0000256" key="7">
    <source>
        <dbReference type="ARBA" id="ARBA00038043"/>
    </source>
</evidence>
<dbReference type="GeneID" id="103719705"/>
<dbReference type="InterPro" id="IPR013210">
    <property type="entry name" value="LRR_N_plant-typ"/>
</dbReference>
<dbReference type="RefSeq" id="XP_017701344.2">
    <property type="nucleotide sequence ID" value="XM_017845855.2"/>
</dbReference>
<accession>A0A8B7MWP4</accession>
<evidence type="ECO:0000256" key="3">
    <source>
        <dbReference type="ARBA" id="ARBA00022614"/>
    </source>
</evidence>
<dbReference type="Pfam" id="PF08263">
    <property type="entry name" value="LRRNT_2"/>
    <property type="match status" value="1"/>
</dbReference>
<organism evidence="9 10">
    <name type="scientific">Phoenix dactylifera</name>
    <name type="common">Date palm</name>
    <dbReference type="NCBI Taxonomy" id="42345"/>
    <lineage>
        <taxon>Eukaryota</taxon>
        <taxon>Viridiplantae</taxon>
        <taxon>Streptophyta</taxon>
        <taxon>Embryophyta</taxon>
        <taxon>Tracheophyta</taxon>
        <taxon>Spermatophyta</taxon>
        <taxon>Magnoliopsida</taxon>
        <taxon>Liliopsida</taxon>
        <taxon>Arecaceae</taxon>
        <taxon>Coryphoideae</taxon>
        <taxon>Phoeniceae</taxon>
        <taxon>Phoenix</taxon>
    </lineage>
</organism>
<evidence type="ECO:0000256" key="4">
    <source>
        <dbReference type="ARBA" id="ARBA00022729"/>
    </source>
</evidence>
<protein>
    <submittedName>
        <fullName evidence="10">Polygalacturonase inhibitor 1-like</fullName>
    </submittedName>
</protein>
<evidence type="ECO:0000256" key="5">
    <source>
        <dbReference type="ARBA" id="ARBA00022737"/>
    </source>
</evidence>
<sequence length="316" mass="34189">MAIEQPALLKIKESLGNPLELSTWVPAANCCNWSNLYCTESARVYNVYLSAVNISAQVPSAIGDLSALQSLSFDTMLGLSGPIPPSFAKLSSLELLQISDTSISGPVPAFLSSTNLSALILSNNKLSGPIPSALSSLSNLRYLDLSGNRLTGSIPPGLLHGEFRFLILSHNQLTGEIPPSYGDGDVDTIDLGHNQLTGDPSFLFSAVKPMTKIDLSWNELEFDMTRVVFPRHLTKLDLSHNRIRGRVSKSLMDLNQLKELNLTYNQLCGEIPTGRAMARHGAECYLTISASAERHFGRVTKPGEAEANGQSKSQSC</sequence>
<dbReference type="InterPro" id="IPR001611">
    <property type="entry name" value="Leu-rich_rpt"/>
</dbReference>
<evidence type="ECO:0000256" key="6">
    <source>
        <dbReference type="ARBA" id="ARBA00023136"/>
    </source>
</evidence>
<comment type="subcellular location">
    <subcellularLocation>
        <location evidence="1">Cell envelope</location>
    </subcellularLocation>
    <subcellularLocation>
        <location evidence="2">Membrane</location>
    </subcellularLocation>
</comment>
<keyword evidence="9" id="KW-1185">Reference proteome</keyword>
<evidence type="ECO:0000313" key="10">
    <source>
        <dbReference type="RefSeq" id="XP_017701344.2"/>
    </source>
</evidence>
<gene>
    <name evidence="10" type="primary">LOC103719705</name>
</gene>
<dbReference type="PROSITE" id="PS51450">
    <property type="entry name" value="LRR"/>
    <property type="match status" value="1"/>
</dbReference>
<evidence type="ECO:0000256" key="1">
    <source>
        <dbReference type="ARBA" id="ARBA00004196"/>
    </source>
</evidence>
<dbReference type="Gene3D" id="3.80.10.10">
    <property type="entry name" value="Ribonuclease Inhibitor"/>
    <property type="match status" value="1"/>
</dbReference>
<dbReference type="PRINTS" id="PR00019">
    <property type="entry name" value="LEURICHRPT"/>
</dbReference>
<dbReference type="InterPro" id="IPR032675">
    <property type="entry name" value="LRR_dom_sf"/>
</dbReference>
<dbReference type="Pfam" id="PF13855">
    <property type="entry name" value="LRR_8"/>
    <property type="match status" value="2"/>
</dbReference>
<dbReference type="InterPro" id="IPR051848">
    <property type="entry name" value="PGIP"/>
</dbReference>
<dbReference type="PANTHER" id="PTHR48059">
    <property type="entry name" value="POLYGALACTURONASE INHIBITOR 1"/>
    <property type="match status" value="1"/>
</dbReference>
<name>A0A8B7MWP4_PHODC</name>
<comment type="similarity">
    <text evidence="7">Belongs to the polygalacturonase-inhibiting protein family.</text>
</comment>
<dbReference type="GO" id="GO:0016020">
    <property type="term" value="C:membrane"/>
    <property type="evidence" value="ECO:0007669"/>
    <property type="project" value="UniProtKB-SubCell"/>
</dbReference>
<dbReference type="AlphaFoldDB" id="A0A8B7MWP4"/>
<dbReference type="FunFam" id="3.80.10.10:FF:000400">
    <property type="entry name" value="Nuclear pore complex protein NUP107"/>
    <property type="match status" value="1"/>
</dbReference>
<dbReference type="KEGG" id="pda:103719705"/>